<evidence type="ECO:0000313" key="3">
    <source>
        <dbReference type="Proteomes" id="UP000005150"/>
    </source>
</evidence>
<dbReference type="RefSeq" id="WP_007478816.1">
    <property type="nucleotide sequence ID" value="NZ_JH724307.1"/>
</dbReference>
<keyword evidence="3" id="KW-1185">Reference proteome</keyword>
<feature type="compositionally biased region" description="Basic residues" evidence="1">
    <location>
        <begin position="95"/>
        <end position="106"/>
    </location>
</feature>
<name>I8Z321_9BACE</name>
<proteinExistence type="predicted"/>
<evidence type="ECO:0000313" key="2">
    <source>
        <dbReference type="EMBL" id="EIY69800.1"/>
    </source>
</evidence>
<accession>I8Z321</accession>
<dbReference type="PATRIC" id="fig|997887.3.peg.854"/>
<sequence length="117" mass="13670">MTGKDLIKILDIEAKQALYREDGKWYHNLTKFPGVLFDKGGYVIFSNKEEYHANSNLQIKQDLHIKNGLSSLVEYIHFNNLDRLYIEEIVSLKKNSRRSKTNKTRNRGNPSKSKISR</sequence>
<reference evidence="2 3" key="1">
    <citation type="submission" date="2012-02" db="EMBL/GenBank/DDBJ databases">
        <title>The Genome Sequence of Bacteroides salyersiae CL02T12C01.</title>
        <authorList>
            <consortium name="The Broad Institute Genome Sequencing Platform"/>
            <person name="Earl A."/>
            <person name="Ward D."/>
            <person name="Feldgarden M."/>
            <person name="Gevers D."/>
            <person name="Zitomersky N.L."/>
            <person name="Coyne M.J."/>
            <person name="Comstock L.E."/>
            <person name="Young S.K."/>
            <person name="Zeng Q."/>
            <person name="Gargeya S."/>
            <person name="Fitzgerald M."/>
            <person name="Haas B."/>
            <person name="Abouelleil A."/>
            <person name="Alvarado L."/>
            <person name="Arachchi H.M."/>
            <person name="Berlin A."/>
            <person name="Chapman S.B."/>
            <person name="Gearin G."/>
            <person name="Goldberg J."/>
            <person name="Griggs A."/>
            <person name="Gujja S."/>
            <person name="Hansen M."/>
            <person name="Heiman D."/>
            <person name="Howarth C."/>
            <person name="Larimer J."/>
            <person name="Lui A."/>
            <person name="MacDonald P.J.P."/>
            <person name="McCowen C."/>
            <person name="Montmayeur A."/>
            <person name="Murphy C."/>
            <person name="Neiman D."/>
            <person name="Pearson M."/>
            <person name="Priest M."/>
            <person name="Roberts A."/>
            <person name="Saif S."/>
            <person name="Shea T."/>
            <person name="Sisk P."/>
            <person name="Stolte C."/>
            <person name="Sykes S."/>
            <person name="Wortman J."/>
            <person name="Nusbaum C."/>
            <person name="Birren B."/>
        </authorList>
    </citation>
    <scope>NUCLEOTIDE SEQUENCE [LARGE SCALE GENOMIC DNA]</scope>
    <source>
        <strain evidence="2 3">CL02T12C01</strain>
    </source>
</reference>
<comment type="caution">
    <text evidence="2">The sequence shown here is derived from an EMBL/GenBank/DDBJ whole genome shotgun (WGS) entry which is preliminary data.</text>
</comment>
<feature type="region of interest" description="Disordered" evidence="1">
    <location>
        <begin position="95"/>
        <end position="117"/>
    </location>
</feature>
<protein>
    <submittedName>
        <fullName evidence="2">Uncharacterized protein</fullName>
    </submittedName>
</protein>
<dbReference type="AlphaFoldDB" id="I8Z321"/>
<evidence type="ECO:0000256" key="1">
    <source>
        <dbReference type="SAM" id="MobiDB-lite"/>
    </source>
</evidence>
<organism evidence="2 3">
    <name type="scientific">Bacteroides salyersiae CL02T12C01</name>
    <dbReference type="NCBI Taxonomy" id="997887"/>
    <lineage>
        <taxon>Bacteria</taxon>
        <taxon>Pseudomonadati</taxon>
        <taxon>Bacteroidota</taxon>
        <taxon>Bacteroidia</taxon>
        <taxon>Bacteroidales</taxon>
        <taxon>Bacteroidaceae</taxon>
        <taxon>Bacteroides</taxon>
    </lineage>
</organism>
<dbReference type="EMBL" id="AGXV01000010">
    <property type="protein sequence ID" value="EIY69800.1"/>
    <property type="molecule type" value="Genomic_DNA"/>
</dbReference>
<gene>
    <name evidence="2" type="ORF">HMPREF1071_00820</name>
</gene>
<feature type="compositionally biased region" description="Polar residues" evidence="1">
    <location>
        <begin position="107"/>
        <end position="117"/>
    </location>
</feature>
<dbReference type="Proteomes" id="UP000005150">
    <property type="component" value="Unassembled WGS sequence"/>
</dbReference>
<dbReference type="GeneID" id="93115692"/>
<dbReference type="HOGENOM" id="CLU_2080062_0_0_10"/>